<gene>
    <name evidence="7" type="ORF">ElyMa_002537300</name>
</gene>
<dbReference type="Proteomes" id="UP000762676">
    <property type="component" value="Unassembled WGS sequence"/>
</dbReference>
<accession>A0AAV4GU02</accession>
<reference evidence="7 8" key="1">
    <citation type="journal article" date="2021" name="Elife">
        <title>Chloroplast acquisition without the gene transfer in kleptoplastic sea slugs, Plakobranchus ocellatus.</title>
        <authorList>
            <person name="Maeda T."/>
            <person name="Takahashi S."/>
            <person name="Yoshida T."/>
            <person name="Shimamura S."/>
            <person name="Takaki Y."/>
            <person name="Nagai Y."/>
            <person name="Toyoda A."/>
            <person name="Suzuki Y."/>
            <person name="Arimoto A."/>
            <person name="Ishii H."/>
            <person name="Satoh N."/>
            <person name="Nishiyama T."/>
            <person name="Hasebe M."/>
            <person name="Maruyama T."/>
            <person name="Minagawa J."/>
            <person name="Obokata J."/>
            <person name="Shigenobu S."/>
        </authorList>
    </citation>
    <scope>NUCLEOTIDE SEQUENCE [LARGE SCALE GENOMIC DNA]</scope>
</reference>
<dbReference type="Gene3D" id="1.10.286.20">
    <property type="match status" value="1"/>
</dbReference>
<feature type="domain" description="Translation elongation factor EFTs/EF1B dimerisation" evidence="6">
    <location>
        <begin position="54"/>
        <end position="197"/>
    </location>
</feature>
<organism evidence="7 8">
    <name type="scientific">Elysia marginata</name>
    <dbReference type="NCBI Taxonomy" id="1093978"/>
    <lineage>
        <taxon>Eukaryota</taxon>
        <taxon>Metazoa</taxon>
        <taxon>Spiralia</taxon>
        <taxon>Lophotrochozoa</taxon>
        <taxon>Mollusca</taxon>
        <taxon>Gastropoda</taxon>
        <taxon>Heterobranchia</taxon>
        <taxon>Euthyneura</taxon>
        <taxon>Panpulmonata</taxon>
        <taxon>Sacoglossa</taxon>
        <taxon>Placobranchoidea</taxon>
        <taxon>Plakobranchidae</taxon>
        <taxon>Elysia</taxon>
    </lineage>
</organism>
<evidence type="ECO:0000313" key="8">
    <source>
        <dbReference type="Proteomes" id="UP000762676"/>
    </source>
</evidence>
<dbReference type="SUPFAM" id="SSF46934">
    <property type="entry name" value="UBA-like"/>
    <property type="match status" value="1"/>
</dbReference>
<dbReference type="PANTHER" id="PTHR11741:SF0">
    <property type="entry name" value="ELONGATION FACTOR TS, MITOCHONDRIAL"/>
    <property type="match status" value="1"/>
</dbReference>
<dbReference type="InterPro" id="IPR009060">
    <property type="entry name" value="UBA-like_sf"/>
</dbReference>
<keyword evidence="8" id="KW-1185">Reference proteome</keyword>
<dbReference type="InterPro" id="IPR014039">
    <property type="entry name" value="Transl_elong_EFTs/EF1B_dimer"/>
</dbReference>
<name>A0AAV4GU02_9GAST</name>
<comment type="caution">
    <text evidence="7">The sequence shown here is derived from an EMBL/GenBank/DDBJ whole genome shotgun (WGS) entry which is preliminary data.</text>
</comment>
<dbReference type="InterPro" id="IPR018101">
    <property type="entry name" value="Transl_elong_Ts_CS"/>
</dbReference>
<evidence type="ECO:0000256" key="5">
    <source>
        <dbReference type="RuleBase" id="RU000642"/>
    </source>
</evidence>
<comment type="subcellular location">
    <subcellularLocation>
        <location evidence="4">Mitochondrion</location>
    </subcellularLocation>
</comment>
<dbReference type="AlphaFoldDB" id="A0AAV4GU02"/>
<dbReference type="InterPro" id="IPR001816">
    <property type="entry name" value="Transl_elong_EFTs/EF1B"/>
</dbReference>
<dbReference type="PANTHER" id="PTHR11741">
    <property type="entry name" value="ELONGATION FACTOR TS"/>
    <property type="match status" value="1"/>
</dbReference>
<comment type="similarity">
    <text evidence="1 4 5">Belongs to the EF-Ts family.</text>
</comment>
<dbReference type="Gene3D" id="3.30.479.20">
    <property type="entry name" value="Elongation factor Ts, dimerisation domain"/>
    <property type="match status" value="2"/>
</dbReference>
<dbReference type="GO" id="GO:0005739">
    <property type="term" value="C:mitochondrion"/>
    <property type="evidence" value="ECO:0007669"/>
    <property type="project" value="UniProtKB-SubCell"/>
</dbReference>
<proteinExistence type="inferred from homology"/>
<dbReference type="Gene3D" id="1.10.8.10">
    <property type="entry name" value="DNA helicase RuvA subunit, C-terminal domain"/>
    <property type="match status" value="1"/>
</dbReference>
<dbReference type="SUPFAM" id="SSF54713">
    <property type="entry name" value="Elongation factor Ts (EF-Ts), dimerisation domain"/>
    <property type="match status" value="1"/>
</dbReference>
<dbReference type="NCBIfam" id="TIGR00116">
    <property type="entry name" value="tsf"/>
    <property type="match status" value="1"/>
</dbReference>
<evidence type="ECO:0000256" key="2">
    <source>
        <dbReference type="ARBA" id="ARBA00022768"/>
    </source>
</evidence>
<dbReference type="HAMAP" id="MF_00050">
    <property type="entry name" value="EF_Ts"/>
    <property type="match status" value="1"/>
</dbReference>
<sequence length="316" mass="35076">MMDCKKALVEANGNFEKAIEILRKKGQKVASKRADRDSSEGVAFALVNDNNTKGIIVSINCETDFVAKNKGFITMTENIARLALGVGNLDELLSSTYEKSISVSEKLTEQTGIIGEKIEIGGFEILEAPFVNGYIHMGNKIASLVGLSRSVPGCLDVAKNIAMQVAAMAPIALDKDGVESSVIEKEIEIAKDQLRQEAFLKMRKEDLEGTKRILRKIKHPERILVKKQQGYYNYILGLISSQKNLSESERYMKKALRLGLGMKHDVAMAKLTLAGIAMQKRRKREATSLISEAKKLDKHNILAGQIKMIQQQLKRI</sequence>
<evidence type="ECO:0000256" key="3">
    <source>
        <dbReference type="ARBA" id="ARBA00022917"/>
    </source>
</evidence>
<protein>
    <recommendedName>
        <fullName evidence="4">Elongation factor Ts, mitochondrial</fullName>
        <shortName evidence="4">EF-Ts</shortName>
        <shortName evidence="4">EF-TsMt</shortName>
    </recommendedName>
</protein>
<dbReference type="PROSITE" id="PS01127">
    <property type="entry name" value="EF_TS_2"/>
    <property type="match status" value="1"/>
</dbReference>
<dbReference type="Pfam" id="PF00889">
    <property type="entry name" value="EF_TS"/>
    <property type="match status" value="1"/>
</dbReference>
<evidence type="ECO:0000256" key="4">
    <source>
        <dbReference type="HAMAP-Rule" id="MF_03135"/>
    </source>
</evidence>
<dbReference type="FunFam" id="1.10.8.10:FF:000001">
    <property type="entry name" value="Elongation factor Ts"/>
    <property type="match status" value="1"/>
</dbReference>
<evidence type="ECO:0000259" key="6">
    <source>
        <dbReference type="Pfam" id="PF00889"/>
    </source>
</evidence>
<keyword evidence="4" id="KW-0496">Mitochondrion</keyword>
<comment type="function">
    <text evidence="4 5">Associates with the EF-Tu.GDP complex and induces the exchange of GDP to GTP. It remains bound to the aminoacyl-tRNA.EF-Tu.GTP complex up to the GTP hydrolysis stage on the ribosome.</text>
</comment>
<dbReference type="InterPro" id="IPR036402">
    <property type="entry name" value="EF-Ts_dimer_sf"/>
</dbReference>
<evidence type="ECO:0000256" key="1">
    <source>
        <dbReference type="ARBA" id="ARBA00005532"/>
    </source>
</evidence>
<evidence type="ECO:0000313" key="7">
    <source>
        <dbReference type="EMBL" id="GFR89182.1"/>
    </source>
</evidence>
<keyword evidence="2 4" id="KW-0251">Elongation factor</keyword>
<dbReference type="CDD" id="cd14275">
    <property type="entry name" value="UBA_EF-Ts"/>
    <property type="match status" value="1"/>
</dbReference>
<dbReference type="GO" id="GO:0003746">
    <property type="term" value="F:translation elongation factor activity"/>
    <property type="evidence" value="ECO:0007669"/>
    <property type="project" value="UniProtKB-UniRule"/>
</dbReference>
<dbReference type="EMBL" id="BMAT01005210">
    <property type="protein sequence ID" value="GFR89182.1"/>
    <property type="molecule type" value="Genomic_DNA"/>
</dbReference>
<keyword evidence="3 4" id="KW-0648">Protein biosynthesis</keyword>